<comment type="caution">
    <text evidence="1">The sequence shown here is derived from an EMBL/GenBank/DDBJ whole genome shotgun (WGS) entry which is preliminary data.</text>
</comment>
<dbReference type="PANTHER" id="PTHR33116">
    <property type="entry name" value="REVERSE TRANSCRIPTASE ZINC-BINDING DOMAIN-CONTAINING PROTEIN-RELATED-RELATED"/>
    <property type="match status" value="1"/>
</dbReference>
<protein>
    <recommendedName>
        <fullName evidence="3">Reverse transcriptase domain-containing protein</fullName>
    </recommendedName>
</protein>
<dbReference type="Proteomes" id="UP001280121">
    <property type="component" value="Unassembled WGS sequence"/>
</dbReference>
<dbReference type="AlphaFoldDB" id="A0AAD9XAI7"/>
<evidence type="ECO:0008006" key="3">
    <source>
        <dbReference type="Google" id="ProtNLM"/>
    </source>
</evidence>
<evidence type="ECO:0000313" key="1">
    <source>
        <dbReference type="EMBL" id="KAK2655742.1"/>
    </source>
</evidence>
<evidence type="ECO:0000313" key="2">
    <source>
        <dbReference type="Proteomes" id="UP001280121"/>
    </source>
</evidence>
<sequence length="177" mass="20282">MGVLLLSSKWKEALSPFLFNIAIKGLNYLIRKAAGLGLVRGATFGDDIVHRTQLQFTDDIIMFLKPMMEYLYNSRRLLRCFELAASMRINFHKPCLVNIVYGRASNVDWANIFHCRQAALPITFLGLSLGARSSLKAIWDPVLKRNENRMAPWKRKFLNKDGKLILIKTVLFSISTY</sequence>
<dbReference type="PANTHER" id="PTHR33116:SF78">
    <property type="entry name" value="OS12G0587133 PROTEIN"/>
    <property type="match status" value="1"/>
</dbReference>
<organism evidence="1 2">
    <name type="scientific">Dipteronia dyeriana</name>
    <dbReference type="NCBI Taxonomy" id="168575"/>
    <lineage>
        <taxon>Eukaryota</taxon>
        <taxon>Viridiplantae</taxon>
        <taxon>Streptophyta</taxon>
        <taxon>Embryophyta</taxon>
        <taxon>Tracheophyta</taxon>
        <taxon>Spermatophyta</taxon>
        <taxon>Magnoliopsida</taxon>
        <taxon>eudicotyledons</taxon>
        <taxon>Gunneridae</taxon>
        <taxon>Pentapetalae</taxon>
        <taxon>rosids</taxon>
        <taxon>malvids</taxon>
        <taxon>Sapindales</taxon>
        <taxon>Sapindaceae</taxon>
        <taxon>Hippocastanoideae</taxon>
        <taxon>Acereae</taxon>
        <taxon>Dipteronia</taxon>
    </lineage>
</organism>
<reference evidence="1" key="1">
    <citation type="journal article" date="2023" name="Plant J.">
        <title>Genome sequences and population genomics provide insights into the demographic history, inbreeding, and mutation load of two 'living fossil' tree species of Dipteronia.</title>
        <authorList>
            <person name="Feng Y."/>
            <person name="Comes H.P."/>
            <person name="Chen J."/>
            <person name="Zhu S."/>
            <person name="Lu R."/>
            <person name="Zhang X."/>
            <person name="Li P."/>
            <person name="Qiu J."/>
            <person name="Olsen K.M."/>
            <person name="Qiu Y."/>
        </authorList>
    </citation>
    <scope>NUCLEOTIDE SEQUENCE</scope>
    <source>
        <strain evidence="1">KIB01</strain>
    </source>
</reference>
<gene>
    <name evidence="1" type="ORF">Ddye_008794</name>
</gene>
<proteinExistence type="predicted"/>
<name>A0AAD9XAI7_9ROSI</name>
<keyword evidence="2" id="KW-1185">Reference proteome</keyword>
<accession>A0AAD9XAI7</accession>
<dbReference type="EMBL" id="JANJYI010000003">
    <property type="protein sequence ID" value="KAK2655742.1"/>
    <property type="molecule type" value="Genomic_DNA"/>
</dbReference>